<evidence type="ECO:0000256" key="2">
    <source>
        <dbReference type="ARBA" id="ARBA00022679"/>
    </source>
</evidence>
<dbReference type="InterPro" id="IPR029489">
    <property type="entry name" value="OGT/SEC/SPY_C"/>
</dbReference>
<dbReference type="Gene3D" id="3.40.50.11380">
    <property type="match status" value="1"/>
</dbReference>
<feature type="domain" description="O-GlcNAc transferase C-terminal" evidence="5">
    <location>
        <begin position="417"/>
        <end position="603"/>
    </location>
</feature>
<dbReference type="AlphaFoldDB" id="A0A549TID9"/>
<dbReference type="InterPro" id="IPR037919">
    <property type="entry name" value="OGT"/>
</dbReference>
<dbReference type="SUPFAM" id="SSF48452">
    <property type="entry name" value="TPR-like"/>
    <property type="match status" value="1"/>
</dbReference>
<dbReference type="PANTHER" id="PTHR44366:SF1">
    <property type="entry name" value="UDP-N-ACETYLGLUCOSAMINE--PEPTIDE N-ACETYLGLUCOSAMINYLTRANSFERASE 110 KDA SUBUNIT"/>
    <property type="match status" value="1"/>
</dbReference>
<keyword evidence="3" id="KW-0677">Repeat</keyword>
<accession>A0A549TID9</accession>
<dbReference type="RefSeq" id="WP_142880456.1">
    <property type="nucleotide sequence ID" value="NZ_VJMG01000003.1"/>
</dbReference>
<organism evidence="6 7">
    <name type="scientific">Rhizobium straminoryzae</name>
    <dbReference type="NCBI Taxonomy" id="1387186"/>
    <lineage>
        <taxon>Bacteria</taxon>
        <taxon>Pseudomonadati</taxon>
        <taxon>Pseudomonadota</taxon>
        <taxon>Alphaproteobacteria</taxon>
        <taxon>Hyphomicrobiales</taxon>
        <taxon>Rhizobiaceae</taxon>
        <taxon>Rhizobium/Agrobacterium group</taxon>
        <taxon>Rhizobium</taxon>
    </lineage>
</organism>
<keyword evidence="2 6" id="KW-0808">Transferase</keyword>
<dbReference type="EMBL" id="VJMG01000003">
    <property type="protein sequence ID" value="TRL43009.1"/>
    <property type="molecule type" value="Genomic_DNA"/>
</dbReference>
<dbReference type="Proteomes" id="UP000316801">
    <property type="component" value="Unassembled WGS sequence"/>
</dbReference>
<name>A0A549TID9_9HYPH</name>
<protein>
    <submittedName>
        <fullName evidence="6">Glycosyl transferase</fullName>
    </submittedName>
</protein>
<keyword evidence="7" id="KW-1185">Reference proteome</keyword>
<dbReference type="GO" id="GO:0006493">
    <property type="term" value="P:protein O-linked glycosylation"/>
    <property type="evidence" value="ECO:0007669"/>
    <property type="project" value="InterPro"/>
</dbReference>
<evidence type="ECO:0000313" key="6">
    <source>
        <dbReference type="EMBL" id="TRL43009.1"/>
    </source>
</evidence>
<evidence type="ECO:0000259" key="5">
    <source>
        <dbReference type="Pfam" id="PF13844"/>
    </source>
</evidence>
<evidence type="ECO:0000256" key="4">
    <source>
        <dbReference type="ARBA" id="ARBA00022803"/>
    </source>
</evidence>
<dbReference type="PANTHER" id="PTHR44366">
    <property type="entry name" value="UDP-N-ACETYLGLUCOSAMINE--PEPTIDE N-ACETYLGLUCOSAMINYLTRANSFERASE 110 KDA SUBUNIT"/>
    <property type="match status" value="1"/>
</dbReference>
<sequence length="640" mass="73314">MLSQQTLFSDASKSFHRGRYTEALASLNKLLDHATDAKTYTLLARTLVALGFREDAARTYVLAAELGGSRAEDYYAEAMKLYFELGQEEMALSLGNHLLQRAQKDPDLAFIIASLFWKRGEKDMIRVFLPALSMSSNSQHNSLAFLLLTGTPENDRDRESVANLLNRMPNSLILIMAHLVAQREVNNYIEMERLQPRLDRLLRANDQRLLEVETPFYNLHWLTDEALNKRVGYKADAFPASHPAERRSMPHRWGKKLRIGYLSSDFWSQHATMKLFRAVLTAHDPERFDITLFCYTDLQHLERETGRDDWGRIVDVRDLSYPETAAVIREHEIDILVEMKGHTRGGRPGILNFKAAPVQVAWLGFPGTTVNTDLDYIIGDHHVLPDASKPHYWEKFCRLPETYQPNDPYQRPRRDLFTRADAGLPEDAFVFGSFNATRKISIANINLWIRILKATPKSVLWIMCKSNESHDNILRKLTSAGIESRRIVFTKVVSYEEHLARLSLADIGLDTYPYNGHTTTSEQLWAGLPVLTMKGQHFASRVSESLLNAIGMPDLIARDEADYLAMAIDLYENPERVKAFKQRLDENRLVKPLFDADRFCRHLETAYEMMADRARRGLEPDHLDVPALAPRTEPFLIEAD</sequence>
<dbReference type="GO" id="GO:0097363">
    <property type="term" value="F:protein O-acetylglucosaminyltransferase activity"/>
    <property type="evidence" value="ECO:0007669"/>
    <property type="project" value="TreeGrafter"/>
</dbReference>
<proteinExistence type="predicted"/>
<dbReference type="InterPro" id="IPR011990">
    <property type="entry name" value="TPR-like_helical_dom_sf"/>
</dbReference>
<dbReference type="SUPFAM" id="SSF53756">
    <property type="entry name" value="UDP-Glycosyltransferase/glycogen phosphorylase"/>
    <property type="match status" value="1"/>
</dbReference>
<evidence type="ECO:0000313" key="7">
    <source>
        <dbReference type="Proteomes" id="UP000316801"/>
    </source>
</evidence>
<keyword evidence="4" id="KW-0802">TPR repeat</keyword>
<gene>
    <name evidence="6" type="ORF">FNA46_00930</name>
</gene>
<reference evidence="6 7" key="1">
    <citation type="submission" date="2019-07" db="EMBL/GenBank/DDBJ databases">
        <title>Ln-dependent methylotrophs.</title>
        <authorList>
            <person name="Tani A."/>
        </authorList>
    </citation>
    <scope>NUCLEOTIDE SEQUENCE [LARGE SCALE GENOMIC DNA]</scope>
    <source>
        <strain evidence="6 7">SM12</strain>
    </source>
</reference>
<dbReference type="Pfam" id="PF13844">
    <property type="entry name" value="Glyco_transf_41"/>
    <property type="match status" value="2"/>
</dbReference>
<evidence type="ECO:0000256" key="1">
    <source>
        <dbReference type="ARBA" id="ARBA00004922"/>
    </source>
</evidence>
<comment type="caution">
    <text evidence="6">The sequence shown here is derived from an EMBL/GenBank/DDBJ whole genome shotgun (WGS) entry which is preliminary data.</text>
</comment>
<feature type="domain" description="O-GlcNAc transferase C-terminal" evidence="5">
    <location>
        <begin position="252"/>
        <end position="404"/>
    </location>
</feature>
<comment type="pathway">
    <text evidence="1">Protein modification; protein glycosylation.</text>
</comment>
<dbReference type="Gene3D" id="3.40.50.2000">
    <property type="entry name" value="Glycogen Phosphorylase B"/>
    <property type="match status" value="1"/>
</dbReference>
<dbReference type="Gene3D" id="1.25.40.10">
    <property type="entry name" value="Tetratricopeptide repeat domain"/>
    <property type="match status" value="1"/>
</dbReference>
<evidence type="ECO:0000256" key="3">
    <source>
        <dbReference type="ARBA" id="ARBA00022737"/>
    </source>
</evidence>